<evidence type="ECO:0000313" key="2">
    <source>
        <dbReference type="EMBL" id="MDZ5607852.1"/>
    </source>
</evidence>
<name>A0ABU5JXF8_9BACI</name>
<protein>
    <submittedName>
        <fullName evidence="2">DUF4263 domain-containing protein</fullName>
    </submittedName>
</protein>
<sequence>SLFSHYNFGHHEAYLFKEFQLNTTYRTDYLLVGKGSGGYQFVFIELESPSNNPFKQNGTELSQYYQNGINQVKNWERFLQQQFSSLQPKFNEARKHEGNLPSEFINSDNSRRHYVVVAGRREHFEQNPDASYAIRRYEEQTSRIKLLHYDNLLDLTKELIGRKTF</sequence>
<organism evidence="2 3">
    <name type="scientific">Bacillus bingmayongensis</name>
    <dbReference type="NCBI Taxonomy" id="1150157"/>
    <lineage>
        <taxon>Bacteria</taxon>
        <taxon>Bacillati</taxon>
        <taxon>Bacillota</taxon>
        <taxon>Bacilli</taxon>
        <taxon>Bacillales</taxon>
        <taxon>Bacillaceae</taxon>
        <taxon>Bacillus</taxon>
    </lineage>
</organism>
<reference evidence="3" key="1">
    <citation type="submission" date="2023-11" db="EMBL/GenBank/DDBJ databases">
        <title>Genome Sequence of Bacillus pseudomycoides stain BUPM19.</title>
        <authorList>
            <person name="Farhat A."/>
        </authorList>
    </citation>
    <scope>NUCLEOTIDE SEQUENCE [LARGE SCALE GENOMIC DNA]</scope>
    <source>
        <strain evidence="3">BUPM19</strain>
    </source>
</reference>
<comment type="caution">
    <text evidence="2">The sequence shown here is derived from an EMBL/GenBank/DDBJ whole genome shotgun (WGS) entry which is preliminary data.</text>
</comment>
<evidence type="ECO:0000259" key="1">
    <source>
        <dbReference type="Pfam" id="PF14082"/>
    </source>
</evidence>
<dbReference type="Proteomes" id="UP001291930">
    <property type="component" value="Unassembled WGS sequence"/>
</dbReference>
<dbReference type="EMBL" id="JAXOVW010000023">
    <property type="protein sequence ID" value="MDZ5607852.1"/>
    <property type="molecule type" value="Genomic_DNA"/>
</dbReference>
<feature type="non-terminal residue" evidence="2">
    <location>
        <position position="1"/>
    </location>
</feature>
<keyword evidence="3" id="KW-1185">Reference proteome</keyword>
<evidence type="ECO:0000313" key="3">
    <source>
        <dbReference type="Proteomes" id="UP001291930"/>
    </source>
</evidence>
<accession>A0ABU5JXF8</accession>
<dbReference type="Pfam" id="PF14082">
    <property type="entry name" value="SduA_C"/>
    <property type="match status" value="1"/>
</dbReference>
<dbReference type="InterPro" id="IPR025359">
    <property type="entry name" value="SduA_C"/>
</dbReference>
<gene>
    <name evidence="2" type="ORF">U2I54_12280</name>
</gene>
<dbReference type="RefSeq" id="WP_374217848.1">
    <property type="nucleotide sequence ID" value="NZ_JAXOVW010000023.1"/>
</dbReference>
<feature type="domain" description="Shedu protein SduA C-terminal" evidence="1">
    <location>
        <begin position="15"/>
        <end position="153"/>
    </location>
</feature>
<proteinExistence type="predicted"/>